<dbReference type="Gene3D" id="3.10.180.10">
    <property type="entry name" value="2,3-Dihydroxybiphenyl 1,2-Dioxygenase, domain 1"/>
    <property type="match status" value="1"/>
</dbReference>
<organism evidence="2 3">
    <name type="scientific">Shimia sagamensis</name>
    <dbReference type="NCBI Taxonomy" id="1566352"/>
    <lineage>
        <taxon>Bacteria</taxon>
        <taxon>Pseudomonadati</taxon>
        <taxon>Pseudomonadota</taxon>
        <taxon>Alphaproteobacteria</taxon>
        <taxon>Rhodobacterales</taxon>
        <taxon>Roseobacteraceae</taxon>
    </lineage>
</organism>
<name>A0ABY1NC25_9RHOB</name>
<dbReference type="EMBL" id="FXTY01000001">
    <property type="protein sequence ID" value="SMP04127.1"/>
    <property type="molecule type" value="Genomic_DNA"/>
</dbReference>
<dbReference type="Pfam" id="PF00903">
    <property type="entry name" value="Glyoxalase"/>
    <property type="match status" value="1"/>
</dbReference>
<feature type="domain" description="VOC" evidence="1">
    <location>
        <begin position="4"/>
        <end position="121"/>
    </location>
</feature>
<dbReference type="PROSITE" id="PS51819">
    <property type="entry name" value="VOC"/>
    <property type="match status" value="1"/>
</dbReference>
<sequence length="127" mass="13931">MSDVQAQISWVYTEKLDTAAGFYRDVLRLPVVRDAGSALIFETAPGARLGLCEAFDGRVVEPKGGMITLLVANRAAVDDWYQRVTAAGATLRGAPEVLETFGIYSFFCEDPNSYVVEVQCFLDEAQQ</sequence>
<dbReference type="InterPro" id="IPR004360">
    <property type="entry name" value="Glyas_Fos-R_dOase_dom"/>
</dbReference>
<reference evidence="2 3" key="1">
    <citation type="submission" date="2017-05" db="EMBL/GenBank/DDBJ databases">
        <authorList>
            <person name="Varghese N."/>
            <person name="Submissions S."/>
        </authorList>
    </citation>
    <scope>NUCLEOTIDE SEQUENCE [LARGE SCALE GENOMIC DNA]</scope>
    <source>
        <strain evidence="2 3">DSM 29734</strain>
    </source>
</reference>
<dbReference type="RefSeq" id="WP_283424272.1">
    <property type="nucleotide sequence ID" value="NZ_FXTY01000001.1"/>
</dbReference>
<evidence type="ECO:0000313" key="2">
    <source>
        <dbReference type="EMBL" id="SMP04127.1"/>
    </source>
</evidence>
<protein>
    <submittedName>
        <fullName evidence="2">Glyoxalase/Bleomycin resistance protein/Dioxygenase superfamily protein</fullName>
    </submittedName>
</protein>
<evidence type="ECO:0000259" key="1">
    <source>
        <dbReference type="PROSITE" id="PS51819"/>
    </source>
</evidence>
<gene>
    <name evidence="2" type="ORF">SAMN06265373_101415</name>
</gene>
<proteinExistence type="predicted"/>
<comment type="caution">
    <text evidence="2">The sequence shown here is derived from an EMBL/GenBank/DDBJ whole genome shotgun (WGS) entry which is preliminary data.</text>
</comment>
<dbReference type="InterPro" id="IPR037523">
    <property type="entry name" value="VOC_core"/>
</dbReference>
<evidence type="ECO:0000313" key="3">
    <source>
        <dbReference type="Proteomes" id="UP001157961"/>
    </source>
</evidence>
<accession>A0ABY1NC25</accession>
<dbReference type="CDD" id="cd06587">
    <property type="entry name" value="VOC"/>
    <property type="match status" value="1"/>
</dbReference>
<dbReference type="Proteomes" id="UP001157961">
    <property type="component" value="Unassembled WGS sequence"/>
</dbReference>
<dbReference type="InterPro" id="IPR029068">
    <property type="entry name" value="Glyas_Bleomycin-R_OHBP_Dase"/>
</dbReference>
<dbReference type="SUPFAM" id="SSF54593">
    <property type="entry name" value="Glyoxalase/Bleomycin resistance protein/Dihydroxybiphenyl dioxygenase"/>
    <property type="match status" value="1"/>
</dbReference>
<keyword evidence="3" id="KW-1185">Reference proteome</keyword>